<comment type="subunit">
    <text evidence="3">Homodimer.</text>
</comment>
<dbReference type="GO" id="GO:0016835">
    <property type="term" value="F:carbon-oxygen lyase activity"/>
    <property type="evidence" value="ECO:0007669"/>
    <property type="project" value="UniProtKB-UniRule"/>
</dbReference>
<evidence type="ECO:0000259" key="4">
    <source>
        <dbReference type="PROSITE" id="PS51464"/>
    </source>
</evidence>
<dbReference type="EMBL" id="AYYX01000044">
    <property type="protein sequence ID" value="KRM86661.1"/>
    <property type="molecule type" value="Genomic_DNA"/>
</dbReference>
<gene>
    <name evidence="3" type="primary">murQ</name>
    <name evidence="5" type="ORF">FD21_GL001481</name>
</gene>
<dbReference type="STRING" id="1133569.FD21_GL001481"/>
<feature type="active site" evidence="3">
    <location>
        <position position="114"/>
    </location>
</feature>
<dbReference type="NCBIfam" id="NF009222">
    <property type="entry name" value="PRK12570.1"/>
    <property type="match status" value="1"/>
</dbReference>
<dbReference type="FunFam" id="3.40.50.10490:FF:000014">
    <property type="entry name" value="N-acetylmuramic acid 6-phosphate etherase"/>
    <property type="match status" value="1"/>
</dbReference>
<dbReference type="GO" id="GO:0097367">
    <property type="term" value="F:carbohydrate derivative binding"/>
    <property type="evidence" value="ECO:0007669"/>
    <property type="project" value="InterPro"/>
</dbReference>
<sequence length="302" mass="32277">MKVDKLLTEQRNPNTMNLDSLSTLEMVKVINLEDQKVPKAVAAETKVIAKVIDQASMRFNQGGRLIYCGAGTSGRLGILDAVELVPTFGLDPQRAVGLIAGGPKAVYQAVEGAEDSSELAKKDLEKINIDRSDTVISIAASGRTPYAIGALKAAQNIGALAVALTCVKNSEMAKYADFTIAPLVGPEVVTGSTRMKAGTAQKMVLNMISTGVMIKAGKVYQNLMVNVLPTNEKLVERATHIITLTTGCELKTARQQLKRAENNVPAAIVMQKTGLNLVQAQQLLAENNNCVSGVLKKWSQTK</sequence>
<dbReference type="GO" id="GO:0016803">
    <property type="term" value="F:ether hydrolase activity"/>
    <property type="evidence" value="ECO:0007669"/>
    <property type="project" value="TreeGrafter"/>
</dbReference>
<dbReference type="Proteomes" id="UP000051576">
    <property type="component" value="Unassembled WGS sequence"/>
</dbReference>
<dbReference type="AlphaFoldDB" id="A0A0R2C657"/>
<dbReference type="PROSITE" id="PS01272">
    <property type="entry name" value="GCKR"/>
    <property type="match status" value="1"/>
</dbReference>
<dbReference type="CDD" id="cd05007">
    <property type="entry name" value="SIS_Etherase"/>
    <property type="match status" value="1"/>
</dbReference>
<dbReference type="PANTHER" id="PTHR10088">
    <property type="entry name" value="GLUCOKINASE REGULATORY PROTEIN"/>
    <property type="match status" value="1"/>
</dbReference>
<dbReference type="Gene3D" id="3.40.50.10490">
    <property type="entry name" value="Glucose-6-phosphate isomerase like protein, domain 1"/>
    <property type="match status" value="1"/>
</dbReference>
<comment type="miscellaneous">
    <text evidence="3">A lyase-type mechanism (elimination/hydration) is suggested for the cleavage of the lactyl ether bond of MurNAc 6-phosphate, with the formation of an alpha,beta-unsaturated aldehyde intermediate with (E)-stereochemistry, followed by the syn addition of water to give product.</text>
</comment>
<comment type="catalytic activity">
    <reaction evidence="3">
        <text>N-acetyl-D-muramate 6-phosphate + H2O = N-acetyl-D-glucosamine 6-phosphate + (R)-lactate</text>
        <dbReference type="Rhea" id="RHEA:26410"/>
        <dbReference type="ChEBI" id="CHEBI:15377"/>
        <dbReference type="ChEBI" id="CHEBI:16004"/>
        <dbReference type="ChEBI" id="CHEBI:57513"/>
        <dbReference type="ChEBI" id="CHEBI:58722"/>
        <dbReference type="EC" id="4.2.1.126"/>
    </reaction>
</comment>
<name>A0A0R2C657_9LACO</name>
<dbReference type="PATRIC" id="fig|1133569.4.peg.1623"/>
<evidence type="ECO:0000313" key="5">
    <source>
        <dbReference type="EMBL" id="KRM86661.1"/>
    </source>
</evidence>
<comment type="pathway">
    <text evidence="3">Amino-sugar metabolism; N-acetylmuramate degradation.</text>
</comment>
<dbReference type="OrthoDB" id="9813395at2"/>
<proteinExistence type="inferred from homology"/>
<feature type="domain" description="SIS" evidence="4">
    <location>
        <begin position="55"/>
        <end position="218"/>
    </location>
</feature>
<dbReference type="InterPro" id="IPR040190">
    <property type="entry name" value="MURQ/GCKR"/>
</dbReference>
<dbReference type="SUPFAM" id="SSF53697">
    <property type="entry name" value="SIS domain"/>
    <property type="match status" value="1"/>
</dbReference>
<dbReference type="NCBIfam" id="TIGR00274">
    <property type="entry name" value="N-acetylmuramic acid 6-phosphate etherase"/>
    <property type="match status" value="1"/>
</dbReference>
<dbReference type="PROSITE" id="PS51464">
    <property type="entry name" value="SIS"/>
    <property type="match status" value="1"/>
</dbReference>
<reference evidence="5 6" key="1">
    <citation type="journal article" date="2015" name="Genome Announc.">
        <title>Expanding the biotechnology potential of lactobacilli through comparative genomics of 213 strains and associated genera.</title>
        <authorList>
            <person name="Sun Z."/>
            <person name="Harris H.M."/>
            <person name="McCann A."/>
            <person name="Guo C."/>
            <person name="Argimon S."/>
            <person name="Zhang W."/>
            <person name="Yang X."/>
            <person name="Jeffery I.B."/>
            <person name="Cooney J.C."/>
            <person name="Kagawa T.F."/>
            <person name="Liu W."/>
            <person name="Song Y."/>
            <person name="Salvetti E."/>
            <person name="Wrobel A."/>
            <person name="Rasinkangas P."/>
            <person name="Parkhill J."/>
            <person name="Rea M.C."/>
            <person name="O'Sullivan O."/>
            <person name="Ritari J."/>
            <person name="Douillard F.P."/>
            <person name="Paul Ross R."/>
            <person name="Yang R."/>
            <person name="Briner A.E."/>
            <person name="Felis G.E."/>
            <person name="de Vos W.M."/>
            <person name="Barrangou R."/>
            <person name="Klaenhammer T.R."/>
            <person name="Caufield P.W."/>
            <person name="Cui Y."/>
            <person name="Zhang H."/>
            <person name="O'Toole P.W."/>
        </authorList>
    </citation>
    <scope>NUCLEOTIDE SEQUENCE [LARGE SCALE GENOMIC DNA]</scope>
    <source>
        <strain evidence="5 6">DSM 20605</strain>
    </source>
</reference>
<dbReference type="InterPro" id="IPR001347">
    <property type="entry name" value="SIS_dom"/>
</dbReference>
<comment type="similarity">
    <text evidence="3">Belongs to the GCKR-like family. MurNAc-6-P etherase subfamily.</text>
</comment>
<dbReference type="GO" id="GO:0097173">
    <property type="term" value="P:N-acetylmuramic acid catabolic process"/>
    <property type="evidence" value="ECO:0007669"/>
    <property type="project" value="UniProtKB-UniPathway"/>
</dbReference>
<feature type="active site" description="Proton donor" evidence="3">
    <location>
        <position position="83"/>
    </location>
</feature>
<dbReference type="NCBIfam" id="NF003915">
    <property type="entry name" value="PRK05441.1"/>
    <property type="match status" value="1"/>
</dbReference>
<dbReference type="InterPro" id="IPR046348">
    <property type="entry name" value="SIS_dom_sf"/>
</dbReference>
<protein>
    <recommendedName>
        <fullName evidence="3">N-acetylmuramic acid 6-phosphate etherase</fullName>
        <shortName evidence="3">MurNAc-6-P etherase</shortName>
        <ecNumber evidence="3">4.2.1.126</ecNumber>
    </recommendedName>
    <alternativeName>
        <fullName evidence="3">N-acetylmuramic acid 6-phosphate hydrolase</fullName>
    </alternativeName>
    <alternativeName>
        <fullName evidence="3">N-acetylmuramic acid 6-phosphate lyase</fullName>
    </alternativeName>
</protein>
<comment type="caution">
    <text evidence="5">The sequence shown here is derived from an EMBL/GenBank/DDBJ whole genome shotgun (WGS) entry which is preliminary data.</text>
</comment>
<dbReference type="UniPathway" id="UPA00342"/>
<organism evidence="5 6">
    <name type="scientific">Liquorilactobacillus vini DSM 20605</name>
    <dbReference type="NCBI Taxonomy" id="1133569"/>
    <lineage>
        <taxon>Bacteria</taxon>
        <taxon>Bacillati</taxon>
        <taxon>Bacillota</taxon>
        <taxon>Bacilli</taxon>
        <taxon>Lactobacillales</taxon>
        <taxon>Lactobacillaceae</taxon>
        <taxon>Liquorilactobacillus</taxon>
    </lineage>
</organism>
<evidence type="ECO:0000313" key="6">
    <source>
        <dbReference type="Proteomes" id="UP000051576"/>
    </source>
</evidence>
<evidence type="ECO:0000256" key="3">
    <source>
        <dbReference type="HAMAP-Rule" id="MF_00068"/>
    </source>
</evidence>
<evidence type="ECO:0000256" key="1">
    <source>
        <dbReference type="ARBA" id="ARBA00023239"/>
    </source>
</evidence>
<dbReference type="HAMAP" id="MF_00068">
    <property type="entry name" value="MurQ"/>
    <property type="match status" value="1"/>
</dbReference>
<dbReference type="GO" id="GO:0009254">
    <property type="term" value="P:peptidoglycan turnover"/>
    <property type="evidence" value="ECO:0007669"/>
    <property type="project" value="TreeGrafter"/>
</dbReference>
<dbReference type="Gene3D" id="1.10.8.1080">
    <property type="match status" value="1"/>
</dbReference>
<dbReference type="InterPro" id="IPR005486">
    <property type="entry name" value="Glucokinase_regulatory_CS"/>
</dbReference>
<keyword evidence="1 3" id="KW-0456">Lyase</keyword>
<dbReference type="eggNOG" id="COG2103">
    <property type="taxonomic scope" value="Bacteria"/>
</dbReference>
<evidence type="ECO:0000256" key="2">
    <source>
        <dbReference type="ARBA" id="ARBA00023277"/>
    </source>
</evidence>
<accession>A0A0R2C657</accession>
<keyword evidence="6" id="KW-1185">Reference proteome</keyword>
<comment type="function">
    <text evidence="3">Specifically catalyzes the cleavage of the D-lactyl ether substituent of MurNAc 6-phosphate, producing GlcNAc 6-phosphate and D-lactate.</text>
</comment>
<dbReference type="GO" id="GO:0046348">
    <property type="term" value="P:amino sugar catabolic process"/>
    <property type="evidence" value="ECO:0007669"/>
    <property type="project" value="InterPro"/>
</dbReference>
<dbReference type="PANTHER" id="PTHR10088:SF4">
    <property type="entry name" value="GLUCOKINASE REGULATORY PROTEIN"/>
    <property type="match status" value="1"/>
</dbReference>
<keyword evidence="2 3" id="KW-0119">Carbohydrate metabolism</keyword>
<dbReference type="Pfam" id="PF22645">
    <property type="entry name" value="GKRP_SIS_N"/>
    <property type="match status" value="1"/>
</dbReference>
<dbReference type="EC" id="4.2.1.126" evidence="3"/>
<dbReference type="InterPro" id="IPR005488">
    <property type="entry name" value="Etherase_MurQ"/>
</dbReference>
<dbReference type="RefSeq" id="WP_010579739.1">
    <property type="nucleotide sequence ID" value="NZ_AHYZ01000032.1"/>
</dbReference>